<dbReference type="EMBL" id="JAELVF020000001">
    <property type="protein sequence ID" value="MBU7598938.1"/>
    <property type="molecule type" value="Genomic_DNA"/>
</dbReference>
<dbReference type="AlphaFoldDB" id="A0A949N9I4"/>
<accession>A0A949N9I4</accession>
<evidence type="ECO:0000313" key="1">
    <source>
        <dbReference type="EMBL" id="MBU7598938.1"/>
    </source>
</evidence>
<dbReference type="Proteomes" id="UP000694501">
    <property type="component" value="Unassembled WGS sequence"/>
</dbReference>
<dbReference type="PANTHER" id="PTHR36221">
    <property type="entry name" value="DUF742 DOMAIN-CONTAINING PROTEIN"/>
    <property type="match status" value="1"/>
</dbReference>
<dbReference type="PANTHER" id="PTHR36221:SF1">
    <property type="entry name" value="DUF742 DOMAIN-CONTAINING PROTEIN"/>
    <property type="match status" value="1"/>
</dbReference>
<reference evidence="1" key="1">
    <citation type="submission" date="2021-06" db="EMBL/GenBank/DDBJ databases">
        <title>Sequencing of actinobacteria type strains.</title>
        <authorList>
            <person name="Nguyen G.-S."/>
            <person name="Wentzel A."/>
        </authorList>
    </citation>
    <scope>NUCLEOTIDE SEQUENCE</scope>
    <source>
        <strain evidence="1">P38-E01</strain>
    </source>
</reference>
<name>A0A949N9I4_9ACTN</name>
<gene>
    <name evidence="1" type="ORF">JGS22_015285</name>
</gene>
<dbReference type="InterPro" id="IPR007995">
    <property type="entry name" value="DUF742"/>
</dbReference>
<protein>
    <submittedName>
        <fullName evidence="1">DUF742 domain-containing protein</fullName>
    </submittedName>
</protein>
<dbReference type="Pfam" id="PF05331">
    <property type="entry name" value="DUF742"/>
    <property type="match status" value="1"/>
</dbReference>
<evidence type="ECO:0000313" key="2">
    <source>
        <dbReference type="Proteomes" id="UP000694501"/>
    </source>
</evidence>
<sequence>MVRSYTPTGGVARPTRRTLDDATLLMVDEEKELRGLEPEPYRVMELCRPGRLSLAEVSYHLHLPRTVTTVIVAHLVDSGHLIARAPVPAASVHDTALLERILDGLHAL</sequence>
<proteinExistence type="predicted"/>
<organism evidence="1 2">
    <name type="scientific">Streptomyces tardus</name>
    <dbReference type="NCBI Taxonomy" id="2780544"/>
    <lineage>
        <taxon>Bacteria</taxon>
        <taxon>Bacillati</taxon>
        <taxon>Actinomycetota</taxon>
        <taxon>Actinomycetes</taxon>
        <taxon>Kitasatosporales</taxon>
        <taxon>Streptomycetaceae</taxon>
        <taxon>Streptomyces</taxon>
    </lineage>
</organism>
<comment type="caution">
    <text evidence="1">The sequence shown here is derived from an EMBL/GenBank/DDBJ whole genome shotgun (WGS) entry which is preliminary data.</text>
</comment>
<keyword evidence="2" id="KW-1185">Reference proteome</keyword>